<reference evidence="1" key="1">
    <citation type="submission" date="2019-04" db="EMBL/GenBank/DDBJ databases">
        <title>Microbes associate with the intestines of laboratory mice.</title>
        <authorList>
            <person name="Navarre W."/>
            <person name="Wong E."/>
            <person name="Huang K."/>
            <person name="Tropini C."/>
            <person name="Ng K."/>
            <person name="Yu B."/>
        </authorList>
    </citation>
    <scope>NUCLEOTIDE SEQUENCE</scope>
    <source>
        <strain evidence="1">NM01_1-7b</strain>
    </source>
</reference>
<dbReference type="Proteomes" id="UP000304953">
    <property type="component" value="Unassembled WGS sequence"/>
</dbReference>
<organism evidence="1 2">
    <name type="scientific">Petralouisia muris</name>
    <dbReference type="NCBI Taxonomy" id="3032872"/>
    <lineage>
        <taxon>Bacteria</taxon>
        <taxon>Bacillati</taxon>
        <taxon>Bacillota</taxon>
        <taxon>Clostridia</taxon>
        <taxon>Lachnospirales</taxon>
        <taxon>Lachnospiraceae</taxon>
        <taxon>Petralouisia</taxon>
    </lineage>
</organism>
<evidence type="ECO:0000313" key="1">
    <source>
        <dbReference type="EMBL" id="TGY95858.1"/>
    </source>
</evidence>
<protein>
    <submittedName>
        <fullName evidence="1">Nif3-like dinuclear metal center hexameric protein</fullName>
    </submittedName>
</protein>
<name>A0AC61RW13_9FIRM</name>
<dbReference type="EMBL" id="SRYA01000023">
    <property type="protein sequence ID" value="TGY95858.1"/>
    <property type="molecule type" value="Genomic_DNA"/>
</dbReference>
<accession>A0AC61RW13</accession>
<sequence>MNCRELIDILQEQSPERYACSWDNVGLLVGDYGKEVKTVYIALDATDEAIQEAIEAKADLLLTHHPMIFRGLKQVNSEDFIGRRVIALIKNDISCYAMHTNFDVKGMADLGAERMELQDCKILDVTCWMEQEQAGIGKVGELPCEMTVADCAGKVKEAFGIELVKIFGRPDKRIKRAAICPGSGKSVIGKAIDAGAQVLITGDIDHHDGIDGAARGLAIIDAGHYGVEKMFIPYMKEYLNARTSGMQIIAQPVRQPFVYQ</sequence>
<evidence type="ECO:0000313" key="2">
    <source>
        <dbReference type="Proteomes" id="UP000304953"/>
    </source>
</evidence>
<keyword evidence="2" id="KW-1185">Reference proteome</keyword>
<proteinExistence type="predicted"/>
<comment type="caution">
    <text evidence="1">The sequence shown here is derived from an EMBL/GenBank/DDBJ whole genome shotgun (WGS) entry which is preliminary data.</text>
</comment>
<gene>
    <name evidence="1" type="ORF">E5329_12815</name>
</gene>